<keyword evidence="6 11" id="KW-0067">ATP-binding</keyword>
<keyword evidence="4" id="KW-1003">Cell membrane</keyword>
<evidence type="ECO:0000259" key="10">
    <source>
        <dbReference type="PROSITE" id="PS50893"/>
    </source>
</evidence>
<dbReference type="HOGENOM" id="CLU_000604_1_11_2"/>
<comment type="function">
    <text evidence="9">Probably part of an ABC transporter complex. Responsible for energy coupling to the transport system.</text>
</comment>
<evidence type="ECO:0000256" key="6">
    <source>
        <dbReference type="ARBA" id="ARBA00022840"/>
    </source>
</evidence>
<dbReference type="CDD" id="cd03225">
    <property type="entry name" value="ABC_cobalt_CbiO_domain1"/>
    <property type="match status" value="1"/>
</dbReference>
<comment type="similarity">
    <text evidence="2">Belongs to the ABC transporter superfamily.</text>
</comment>
<dbReference type="PANTHER" id="PTHR43553">
    <property type="entry name" value="HEAVY METAL TRANSPORTER"/>
    <property type="match status" value="1"/>
</dbReference>
<dbReference type="Gene3D" id="3.40.50.300">
    <property type="entry name" value="P-loop containing nucleotide triphosphate hydrolases"/>
    <property type="match status" value="1"/>
</dbReference>
<evidence type="ECO:0000256" key="7">
    <source>
        <dbReference type="ARBA" id="ARBA00022967"/>
    </source>
</evidence>
<dbReference type="PROSITE" id="PS50893">
    <property type="entry name" value="ABC_TRANSPORTER_2"/>
    <property type="match status" value="1"/>
</dbReference>
<evidence type="ECO:0000256" key="4">
    <source>
        <dbReference type="ARBA" id="ARBA00022475"/>
    </source>
</evidence>
<evidence type="ECO:0000256" key="1">
    <source>
        <dbReference type="ARBA" id="ARBA00004202"/>
    </source>
</evidence>
<dbReference type="InterPro" id="IPR017871">
    <property type="entry name" value="ABC_transporter-like_CS"/>
</dbReference>
<gene>
    <name evidence="11" type="primary">bioM</name>
    <name evidence="11" type="ordered locus">Hqrw_4078</name>
</gene>
<dbReference type="GeneID" id="12448984"/>
<organism evidence="11 12">
    <name type="scientific">Haloquadratum walsbyi (strain DSM 16854 / JCM 12705 / C23)</name>
    <dbReference type="NCBI Taxonomy" id="768065"/>
    <lineage>
        <taxon>Archaea</taxon>
        <taxon>Methanobacteriati</taxon>
        <taxon>Methanobacteriota</taxon>
        <taxon>Stenosarchaea group</taxon>
        <taxon>Halobacteria</taxon>
        <taxon>Halobacteriales</taxon>
        <taxon>Haloferacaceae</taxon>
        <taxon>Haloquadratum</taxon>
    </lineage>
</organism>
<dbReference type="GO" id="GO:0043190">
    <property type="term" value="C:ATP-binding cassette (ABC) transporter complex"/>
    <property type="evidence" value="ECO:0007669"/>
    <property type="project" value="TreeGrafter"/>
</dbReference>
<sequence length="238" mass="25242">MIETIALQHSYDETTVIDRISLTIDDGEWVVIIGANGSGKTTLVRHFNGLCTPDSGSVMINGTPVSTNLLAARTAVGMVFQTPRDQFVAATVEADVAFGPENLGLSHADIETRVNDALATVGLSECRHARTSELSGGERARVAIAGVLAMRPDHIVLDEPFAGLDLSARASIQDRLRTLAANGTGLITVTHDLEAVINDVDRIIVIQEGQIAYEGSPTSACQWLSTHSVDIVSPSILS</sequence>
<keyword evidence="3" id="KW-0813">Transport</keyword>
<dbReference type="Proteomes" id="UP000007954">
    <property type="component" value="Chromosome"/>
</dbReference>
<dbReference type="GO" id="GO:0005524">
    <property type="term" value="F:ATP binding"/>
    <property type="evidence" value="ECO:0007669"/>
    <property type="project" value="UniProtKB-KW"/>
</dbReference>
<dbReference type="InterPro" id="IPR003439">
    <property type="entry name" value="ABC_transporter-like_ATP-bd"/>
</dbReference>
<dbReference type="InterPro" id="IPR050095">
    <property type="entry name" value="ECF_ABC_transporter_ATP-bd"/>
</dbReference>
<evidence type="ECO:0000256" key="3">
    <source>
        <dbReference type="ARBA" id="ARBA00022448"/>
    </source>
</evidence>
<feature type="domain" description="ABC transporter" evidence="10">
    <location>
        <begin position="2"/>
        <end position="233"/>
    </location>
</feature>
<evidence type="ECO:0000256" key="8">
    <source>
        <dbReference type="ARBA" id="ARBA00023136"/>
    </source>
</evidence>
<dbReference type="Pfam" id="PF00005">
    <property type="entry name" value="ABC_tran"/>
    <property type="match status" value="1"/>
</dbReference>
<dbReference type="PROSITE" id="PS00211">
    <property type="entry name" value="ABC_TRANSPORTER_1"/>
    <property type="match status" value="1"/>
</dbReference>
<dbReference type="InterPro" id="IPR003593">
    <property type="entry name" value="AAA+_ATPase"/>
</dbReference>
<dbReference type="AlphaFoldDB" id="G0LFP1"/>
<evidence type="ECO:0000256" key="9">
    <source>
        <dbReference type="ARBA" id="ARBA00025157"/>
    </source>
</evidence>
<evidence type="ECO:0000313" key="12">
    <source>
        <dbReference type="Proteomes" id="UP000007954"/>
    </source>
</evidence>
<comment type="subcellular location">
    <subcellularLocation>
        <location evidence="1">Cell membrane</location>
        <topology evidence="1">Peripheral membrane protein</topology>
    </subcellularLocation>
</comment>
<dbReference type="SMART" id="SM00382">
    <property type="entry name" value="AAA"/>
    <property type="match status" value="1"/>
</dbReference>
<reference evidence="11 12" key="1">
    <citation type="journal article" date="2011" name="PLoS ONE">
        <title>Haloquadratum walsbyi: limited diversity in a global pond.</title>
        <authorList>
            <person name="Dyall-Smith M."/>
            <person name="Pfeiffer F."/>
            <person name="Klee K."/>
            <person name="Palm P."/>
            <person name="Gross K."/>
            <person name="Schuster S.C."/>
            <person name="Rampp M."/>
            <person name="Oesterhelt D."/>
        </authorList>
    </citation>
    <scope>NUCLEOTIDE SEQUENCE [LARGE SCALE GENOMIC DNA]</scope>
    <source>
        <strain evidence="12">DSM 16854 / JCM 12705 / C23</strain>
    </source>
</reference>
<dbReference type="GO" id="GO:0016887">
    <property type="term" value="F:ATP hydrolysis activity"/>
    <property type="evidence" value="ECO:0007669"/>
    <property type="project" value="InterPro"/>
</dbReference>
<dbReference type="SUPFAM" id="SSF52540">
    <property type="entry name" value="P-loop containing nucleoside triphosphate hydrolases"/>
    <property type="match status" value="1"/>
</dbReference>
<accession>G0LFP1</accession>
<protein>
    <submittedName>
        <fullName evidence="11">ABC-type transport system ATP-binding protein (Probable substrate biotin)</fullName>
    </submittedName>
</protein>
<dbReference type="RefSeq" id="WP_014557082.1">
    <property type="nucleotide sequence ID" value="NC_017459.1"/>
</dbReference>
<evidence type="ECO:0000313" key="11">
    <source>
        <dbReference type="EMBL" id="CCC41804.1"/>
    </source>
</evidence>
<dbReference type="EMBL" id="FR746099">
    <property type="protein sequence ID" value="CCC41804.1"/>
    <property type="molecule type" value="Genomic_DNA"/>
</dbReference>
<evidence type="ECO:0000256" key="2">
    <source>
        <dbReference type="ARBA" id="ARBA00005417"/>
    </source>
</evidence>
<name>G0LFP1_HALWC</name>
<keyword evidence="8" id="KW-0472">Membrane</keyword>
<dbReference type="KEGG" id="hwc:Hqrw_4078"/>
<proteinExistence type="inferred from homology"/>
<dbReference type="InterPro" id="IPR015856">
    <property type="entry name" value="ABC_transpr_CbiO/EcfA_su"/>
</dbReference>
<dbReference type="GO" id="GO:0042626">
    <property type="term" value="F:ATPase-coupled transmembrane transporter activity"/>
    <property type="evidence" value="ECO:0007669"/>
    <property type="project" value="TreeGrafter"/>
</dbReference>
<evidence type="ECO:0000256" key="5">
    <source>
        <dbReference type="ARBA" id="ARBA00022741"/>
    </source>
</evidence>
<keyword evidence="7" id="KW-1278">Translocase</keyword>
<dbReference type="PANTHER" id="PTHR43553:SF24">
    <property type="entry name" value="ENERGY-COUPLING FACTOR TRANSPORTER ATP-BINDING PROTEIN ECFA1"/>
    <property type="match status" value="1"/>
</dbReference>
<dbReference type="OrthoDB" id="35850at2157"/>
<keyword evidence="5" id="KW-0547">Nucleotide-binding</keyword>
<dbReference type="InterPro" id="IPR027417">
    <property type="entry name" value="P-loop_NTPase"/>
</dbReference>
<dbReference type="FunFam" id="3.40.50.300:FF:000224">
    <property type="entry name" value="Energy-coupling factor transporter ATP-binding protein EcfA"/>
    <property type="match status" value="1"/>
</dbReference>